<feature type="domain" description="Tryptophan synthase beta chain-like PALP" evidence="6">
    <location>
        <begin position="18"/>
        <end position="331"/>
    </location>
</feature>
<feature type="modified residue" description="N6-(pyridoxal phosphate)lysine" evidence="5">
    <location>
        <position position="59"/>
    </location>
</feature>
<dbReference type="EMBL" id="CABPSB010000019">
    <property type="protein sequence ID" value="VVE43699.1"/>
    <property type="molecule type" value="Genomic_DNA"/>
</dbReference>
<proteinExistence type="inferred from homology"/>
<dbReference type="Proteomes" id="UP000406256">
    <property type="component" value="Unassembled WGS sequence"/>
</dbReference>
<reference evidence="7 8" key="1">
    <citation type="submission" date="2019-08" db="EMBL/GenBank/DDBJ databases">
        <authorList>
            <person name="Peeters C."/>
        </authorList>
    </citation>
    <scope>NUCLEOTIDE SEQUENCE [LARGE SCALE GENOMIC DNA]</scope>
    <source>
        <strain evidence="7 8">LMG 31108</strain>
    </source>
</reference>
<evidence type="ECO:0000256" key="5">
    <source>
        <dbReference type="PIRSR" id="PIRSR006278-2"/>
    </source>
</evidence>
<dbReference type="PANTHER" id="PTHR43780:SF2">
    <property type="entry name" value="1-AMINOCYCLOPROPANE-1-CARBOXYLATE DEAMINASE-RELATED"/>
    <property type="match status" value="1"/>
</dbReference>
<dbReference type="Gene3D" id="3.40.50.1100">
    <property type="match status" value="2"/>
</dbReference>
<sequence length="349" mass="36412">MISSLQSALDTFPTVSLMSQPTPIVRLTRLEQACGARARGIRIFVKRDDLGETGGGGNKLRKLAFLLGEALATNVDTVVAMGGLQSNHARLSAAACARLGLSCELLLVDTVPKHEVDYRENGNVLLDRIFGATITFLPAHSDAMSVAQARAAELSSVGRKAMVIPTGGSSPLGALGYAGCAQEILDYEAANGIEFGHIVVPNGSSATHAGLTAGLQIAARRGKIVRAYSVLHDQPTTYAKTVQLIEGALALLGASDTPFDAASDVTVDGSYRGDGYGLPTSAMIDAVQLLARTEGLLLDPVYSGKAFSGLLSDIETGRLGTDTDVLFVMTGGTPGLFAYRNTFAPDIAR</sequence>
<evidence type="ECO:0000313" key="7">
    <source>
        <dbReference type="EMBL" id="VVE43699.1"/>
    </source>
</evidence>
<dbReference type="AlphaFoldDB" id="A0A5E4Y4R4"/>
<dbReference type="PANTHER" id="PTHR43780">
    <property type="entry name" value="1-AMINOCYCLOPROPANE-1-CARBOXYLATE DEAMINASE-RELATED"/>
    <property type="match status" value="1"/>
</dbReference>
<dbReference type="InterPro" id="IPR036052">
    <property type="entry name" value="TrpB-like_PALP_sf"/>
</dbReference>
<gene>
    <name evidence="7" type="ORF">PAN31108_04292</name>
</gene>
<comment type="similarity">
    <text evidence="2">Belongs to the ACC deaminase/D-cysteine desulfhydrase family.</text>
</comment>
<keyword evidence="3 5" id="KW-0663">Pyridoxal phosphate</keyword>
<dbReference type="SUPFAM" id="SSF53686">
    <property type="entry name" value="Tryptophan synthase beta subunit-like PLP-dependent enzymes"/>
    <property type="match status" value="1"/>
</dbReference>
<evidence type="ECO:0000256" key="4">
    <source>
        <dbReference type="PIRSR" id="PIRSR006278-1"/>
    </source>
</evidence>
<dbReference type="InterPro" id="IPR001926">
    <property type="entry name" value="TrpB-like_PALP"/>
</dbReference>
<evidence type="ECO:0000256" key="1">
    <source>
        <dbReference type="ARBA" id="ARBA00001933"/>
    </source>
</evidence>
<accession>A0A5E4Y4R4</accession>
<dbReference type="GO" id="GO:0019148">
    <property type="term" value="F:D-cysteine desulfhydrase activity"/>
    <property type="evidence" value="ECO:0007669"/>
    <property type="project" value="TreeGrafter"/>
</dbReference>
<comment type="cofactor">
    <cofactor evidence="1">
        <name>pyridoxal 5'-phosphate</name>
        <dbReference type="ChEBI" id="CHEBI:597326"/>
    </cofactor>
</comment>
<dbReference type="RefSeq" id="WP_150670781.1">
    <property type="nucleotide sequence ID" value="NZ_CABPSB010000019.1"/>
</dbReference>
<evidence type="ECO:0000313" key="8">
    <source>
        <dbReference type="Proteomes" id="UP000406256"/>
    </source>
</evidence>
<dbReference type="Pfam" id="PF00291">
    <property type="entry name" value="PALP"/>
    <property type="match status" value="1"/>
</dbReference>
<protein>
    <submittedName>
        <fullName evidence="7">D-cysteine desulfhydrase</fullName>
    </submittedName>
</protein>
<evidence type="ECO:0000259" key="6">
    <source>
        <dbReference type="Pfam" id="PF00291"/>
    </source>
</evidence>
<keyword evidence="8" id="KW-1185">Reference proteome</keyword>
<evidence type="ECO:0000256" key="2">
    <source>
        <dbReference type="ARBA" id="ARBA00008639"/>
    </source>
</evidence>
<organism evidence="7 8">
    <name type="scientific">Pandoraea anhela</name>
    <dbReference type="NCBI Taxonomy" id="2508295"/>
    <lineage>
        <taxon>Bacteria</taxon>
        <taxon>Pseudomonadati</taxon>
        <taxon>Pseudomonadota</taxon>
        <taxon>Betaproteobacteria</taxon>
        <taxon>Burkholderiales</taxon>
        <taxon>Burkholderiaceae</taxon>
        <taxon>Pandoraea</taxon>
    </lineage>
</organism>
<feature type="active site" description="Nucleophile" evidence="4">
    <location>
        <position position="86"/>
    </location>
</feature>
<evidence type="ECO:0000256" key="3">
    <source>
        <dbReference type="ARBA" id="ARBA00022898"/>
    </source>
</evidence>
<dbReference type="PIRSF" id="PIRSF006278">
    <property type="entry name" value="ACCD_DCysDesulf"/>
    <property type="match status" value="1"/>
</dbReference>
<dbReference type="InterPro" id="IPR027278">
    <property type="entry name" value="ACCD_DCysDesulf"/>
</dbReference>
<dbReference type="OrthoDB" id="9801249at2"/>
<name>A0A5E4Y4R4_9BURK</name>